<proteinExistence type="predicted"/>
<name>A0A4S4LN21_9AGAM</name>
<evidence type="ECO:0000313" key="2">
    <source>
        <dbReference type="Proteomes" id="UP000310158"/>
    </source>
</evidence>
<reference evidence="1 2" key="1">
    <citation type="submission" date="2019-02" db="EMBL/GenBank/DDBJ databases">
        <title>Genome sequencing of the rare red list fungi Bondarzewia mesenterica.</title>
        <authorList>
            <person name="Buettner E."/>
            <person name="Kellner H."/>
        </authorList>
    </citation>
    <scope>NUCLEOTIDE SEQUENCE [LARGE SCALE GENOMIC DNA]</scope>
    <source>
        <strain evidence="1 2">DSM 108281</strain>
    </source>
</reference>
<comment type="caution">
    <text evidence="1">The sequence shown here is derived from an EMBL/GenBank/DDBJ whole genome shotgun (WGS) entry which is preliminary data.</text>
</comment>
<sequence length="83" mass="9663">MNGNRDEAIGIRWDWGERREVGGKTLRNLVLQANKGAAQVKLKKLANKNSHRKLLTIELDLDRPQELEEFKKKWLEGVRRLGE</sequence>
<dbReference type="OrthoDB" id="2933464at2759"/>
<dbReference type="Proteomes" id="UP000310158">
    <property type="component" value="Unassembled WGS sequence"/>
</dbReference>
<keyword evidence="2" id="KW-1185">Reference proteome</keyword>
<evidence type="ECO:0000313" key="1">
    <source>
        <dbReference type="EMBL" id="THH13549.1"/>
    </source>
</evidence>
<dbReference type="EMBL" id="SGPL01000345">
    <property type="protein sequence ID" value="THH13549.1"/>
    <property type="molecule type" value="Genomic_DNA"/>
</dbReference>
<accession>A0A4S4LN21</accession>
<gene>
    <name evidence="1" type="ORF">EW146_g6686</name>
</gene>
<organism evidence="1 2">
    <name type="scientific">Bondarzewia mesenterica</name>
    <dbReference type="NCBI Taxonomy" id="1095465"/>
    <lineage>
        <taxon>Eukaryota</taxon>
        <taxon>Fungi</taxon>
        <taxon>Dikarya</taxon>
        <taxon>Basidiomycota</taxon>
        <taxon>Agaricomycotina</taxon>
        <taxon>Agaricomycetes</taxon>
        <taxon>Russulales</taxon>
        <taxon>Bondarzewiaceae</taxon>
        <taxon>Bondarzewia</taxon>
    </lineage>
</organism>
<protein>
    <submittedName>
        <fullName evidence="1">Uncharacterized protein</fullName>
    </submittedName>
</protein>
<dbReference type="AlphaFoldDB" id="A0A4S4LN21"/>